<evidence type="ECO:0000256" key="4">
    <source>
        <dbReference type="PROSITE-ProRule" id="PRU01161"/>
    </source>
</evidence>
<dbReference type="GO" id="GO:0016787">
    <property type="term" value="F:hydrolase activity"/>
    <property type="evidence" value="ECO:0007669"/>
    <property type="project" value="UniProtKB-UniRule"/>
</dbReference>
<keyword evidence="7" id="KW-1185">Reference proteome</keyword>
<feature type="short sequence motif" description="GXSXG" evidence="4">
    <location>
        <begin position="171"/>
        <end position="175"/>
    </location>
</feature>
<evidence type="ECO:0000259" key="5">
    <source>
        <dbReference type="PROSITE" id="PS51635"/>
    </source>
</evidence>
<gene>
    <name evidence="6" type="ORF">G7082_04270</name>
</gene>
<keyword evidence="2 4" id="KW-0442">Lipid degradation</keyword>
<organism evidence="6 7">
    <name type="scientific">Vagococcus hydrophili</name>
    <dbReference type="NCBI Taxonomy" id="2714947"/>
    <lineage>
        <taxon>Bacteria</taxon>
        <taxon>Bacillati</taxon>
        <taxon>Bacillota</taxon>
        <taxon>Bacilli</taxon>
        <taxon>Lactobacillales</taxon>
        <taxon>Enterococcaceae</taxon>
        <taxon>Vagococcus</taxon>
    </lineage>
</organism>
<dbReference type="PANTHER" id="PTHR14226">
    <property type="entry name" value="NEUROPATHY TARGET ESTERASE/SWISS CHEESE D.MELANOGASTER"/>
    <property type="match status" value="1"/>
</dbReference>
<evidence type="ECO:0000256" key="3">
    <source>
        <dbReference type="ARBA" id="ARBA00023098"/>
    </source>
</evidence>
<sequence length="569" mass="65198">MKELYPLDLKLLNFEKCKELLPFYQSNKQAVLSLSKKIVKLDENDSFYGWYQKNKLLFIISVTFKKAAMEIDNIIMMSEGASVSDFELGMVNLAKRRFKDKIILKLPLQGEGLNSQLQEKEFVHQSGESYVRELSYRTGLVLGGGGAKGAYQIGVWRALRECNVQFSLISGTSVGALNGGLILQDNFRLAEEMWQDVTTQQILLMPDSIEDDSEGYSMNQLLSGLQKLTKTAIQSKGVSTDPLYRLIKELMSPEDIFNSEKEFFIVTTATPNMEETVVSLKDMTEESFSKWLLASSSFFPAMAACLIGETYYVDGGYRNNVPKDVLLEAGATELIVVDVKGPGVTKSTKVPSEIVELEISSQWGLGNVLLFDGKRSSWNMKLGYLETMKILGEYQGFDYTFTKGGFKQVSLVLSQKFFKFLKRSDFFENWFHKKTNLSEWEWLQAQKFQPEFLSVLLLESLAKKLEIDPAKLYSLEELSLLVVSELRKQEQGSSQVEAEEMMYSVTEWLSKFVKQKVPISDLQRVFYYYHFFKKEEEERYRDAYYLLMDVSWQSGLEGLFLLFLESELN</sequence>
<keyword evidence="1 4" id="KW-0378">Hydrolase</keyword>
<feature type="active site" description="Nucleophile" evidence="4">
    <location>
        <position position="173"/>
    </location>
</feature>
<feature type="domain" description="PNPLA" evidence="5">
    <location>
        <begin position="140"/>
        <end position="327"/>
    </location>
</feature>
<dbReference type="CDD" id="cd07209">
    <property type="entry name" value="Pat_hypo_Ecoli_Z1214_like"/>
    <property type="match status" value="1"/>
</dbReference>
<evidence type="ECO:0000256" key="1">
    <source>
        <dbReference type="ARBA" id="ARBA00022801"/>
    </source>
</evidence>
<dbReference type="RefSeq" id="WP_166033983.1">
    <property type="nucleotide sequence ID" value="NZ_CP049887.1"/>
</dbReference>
<dbReference type="Pfam" id="PF01734">
    <property type="entry name" value="Patatin"/>
    <property type="match status" value="1"/>
</dbReference>
<dbReference type="InterPro" id="IPR016035">
    <property type="entry name" value="Acyl_Trfase/lysoPLipase"/>
</dbReference>
<name>A0A6G8AS95_9ENTE</name>
<dbReference type="GO" id="GO:0016042">
    <property type="term" value="P:lipid catabolic process"/>
    <property type="evidence" value="ECO:0007669"/>
    <property type="project" value="UniProtKB-UniRule"/>
</dbReference>
<keyword evidence="3 4" id="KW-0443">Lipid metabolism</keyword>
<dbReference type="InterPro" id="IPR050301">
    <property type="entry name" value="NTE"/>
</dbReference>
<dbReference type="InterPro" id="IPR002641">
    <property type="entry name" value="PNPLA_dom"/>
</dbReference>
<dbReference type="KEGG" id="vhy:G7082_04270"/>
<protein>
    <recommendedName>
        <fullName evidence="5">PNPLA domain-containing protein</fullName>
    </recommendedName>
</protein>
<dbReference type="EMBL" id="CP049887">
    <property type="protein sequence ID" value="QIL47812.1"/>
    <property type="molecule type" value="Genomic_DNA"/>
</dbReference>
<dbReference type="PROSITE" id="PS51635">
    <property type="entry name" value="PNPLA"/>
    <property type="match status" value="1"/>
</dbReference>
<accession>A0A6G8AS95</accession>
<dbReference type="Proteomes" id="UP000501747">
    <property type="component" value="Chromosome"/>
</dbReference>
<feature type="active site" description="Proton acceptor" evidence="4">
    <location>
        <position position="314"/>
    </location>
</feature>
<reference evidence="6 7" key="1">
    <citation type="submission" date="2020-03" db="EMBL/GenBank/DDBJ databases">
        <title>Vagococcus sp. nov., isolated from beetles.</title>
        <authorList>
            <person name="Hyun D.-W."/>
            <person name="Bae J.-W."/>
        </authorList>
    </citation>
    <scope>NUCLEOTIDE SEQUENCE [LARGE SCALE GENOMIC DNA]</scope>
    <source>
        <strain evidence="6 7">HDW17B</strain>
    </source>
</reference>
<dbReference type="PANTHER" id="PTHR14226:SF57">
    <property type="entry name" value="BLR7027 PROTEIN"/>
    <property type="match status" value="1"/>
</dbReference>
<evidence type="ECO:0000313" key="6">
    <source>
        <dbReference type="EMBL" id="QIL47812.1"/>
    </source>
</evidence>
<dbReference type="SUPFAM" id="SSF52151">
    <property type="entry name" value="FabD/lysophospholipase-like"/>
    <property type="match status" value="1"/>
</dbReference>
<feature type="short sequence motif" description="DGA/G" evidence="4">
    <location>
        <begin position="314"/>
        <end position="316"/>
    </location>
</feature>
<feature type="short sequence motif" description="GXGXXG" evidence="4">
    <location>
        <begin position="144"/>
        <end position="149"/>
    </location>
</feature>
<dbReference type="AlphaFoldDB" id="A0A6G8AS95"/>
<evidence type="ECO:0000313" key="7">
    <source>
        <dbReference type="Proteomes" id="UP000501747"/>
    </source>
</evidence>
<evidence type="ECO:0000256" key="2">
    <source>
        <dbReference type="ARBA" id="ARBA00022963"/>
    </source>
</evidence>
<proteinExistence type="predicted"/>
<dbReference type="Gene3D" id="3.40.1090.10">
    <property type="entry name" value="Cytosolic phospholipase A2 catalytic domain"/>
    <property type="match status" value="1"/>
</dbReference>